<dbReference type="Pfam" id="PF01163">
    <property type="entry name" value="RIO1"/>
    <property type="match status" value="1"/>
</dbReference>
<keyword evidence="5" id="KW-0479">Metal-binding</keyword>
<dbReference type="GO" id="GO:0005524">
    <property type="term" value="F:ATP binding"/>
    <property type="evidence" value="ECO:0007669"/>
    <property type="project" value="UniProtKB-KW"/>
</dbReference>
<dbReference type="AlphaFoldDB" id="A0AAV1IWB5"/>
<keyword evidence="8" id="KW-0067">ATP-binding</keyword>
<keyword evidence="7" id="KW-0418">Kinase</keyword>
<dbReference type="EMBL" id="CAVLEF010000002">
    <property type="protein sequence ID" value="CAK1541452.1"/>
    <property type="molecule type" value="Genomic_DNA"/>
</dbReference>
<dbReference type="InterPro" id="IPR051272">
    <property type="entry name" value="RIO-type_Ser/Thr_kinase"/>
</dbReference>
<comment type="catalytic activity">
    <reaction evidence="10">
        <text>L-threonyl-[protein] + ATP = O-phospho-L-threonyl-[protein] + ADP + H(+)</text>
        <dbReference type="Rhea" id="RHEA:46608"/>
        <dbReference type="Rhea" id="RHEA-COMP:11060"/>
        <dbReference type="Rhea" id="RHEA-COMP:11605"/>
        <dbReference type="ChEBI" id="CHEBI:15378"/>
        <dbReference type="ChEBI" id="CHEBI:30013"/>
        <dbReference type="ChEBI" id="CHEBI:30616"/>
        <dbReference type="ChEBI" id="CHEBI:61977"/>
        <dbReference type="ChEBI" id="CHEBI:456216"/>
        <dbReference type="EC" id="2.7.11.1"/>
    </reaction>
</comment>
<keyword evidence="9" id="KW-0460">Magnesium</keyword>
<evidence type="ECO:0000256" key="6">
    <source>
        <dbReference type="ARBA" id="ARBA00022741"/>
    </source>
</evidence>
<dbReference type="EC" id="2.7.11.1" evidence="2"/>
<comment type="caution">
    <text evidence="13">The sequence shown here is derived from an EMBL/GenBank/DDBJ whole genome shotgun (WGS) entry which is preliminary data.</text>
</comment>
<dbReference type="SUPFAM" id="SSF56112">
    <property type="entry name" value="Protein kinase-like (PK-like)"/>
    <property type="match status" value="1"/>
</dbReference>
<dbReference type="SMART" id="SM00090">
    <property type="entry name" value="RIO"/>
    <property type="match status" value="1"/>
</dbReference>
<evidence type="ECO:0000313" key="13">
    <source>
        <dbReference type="EMBL" id="CAK1541452.1"/>
    </source>
</evidence>
<evidence type="ECO:0000256" key="10">
    <source>
        <dbReference type="ARBA" id="ARBA00047899"/>
    </source>
</evidence>
<feature type="domain" description="RIO kinase" evidence="12">
    <location>
        <begin position="79"/>
        <end position="314"/>
    </location>
</feature>
<proteinExistence type="inferred from homology"/>
<evidence type="ECO:0000256" key="5">
    <source>
        <dbReference type="ARBA" id="ARBA00022723"/>
    </source>
</evidence>
<evidence type="ECO:0000256" key="4">
    <source>
        <dbReference type="ARBA" id="ARBA00022679"/>
    </source>
</evidence>
<dbReference type="Proteomes" id="UP001497472">
    <property type="component" value="Unassembled WGS sequence"/>
</dbReference>
<organism evidence="13 14">
    <name type="scientific">Leptosia nina</name>
    <dbReference type="NCBI Taxonomy" id="320188"/>
    <lineage>
        <taxon>Eukaryota</taxon>
        <taxon>Metazoa</taxon>
        <taxon>Ecdysozoa</taxon>
        <taxon>Arthropoda</taxon>
        <taxon>Hexapoda</taxon>
        <taxon>Insecta</taxon>
        <taxon>Pterygota</taxon>
        <taxon>Neoptera</taxon>
        <taxon>Endopterygota</taxon>
        <taxon>Lepidoptera</taxon>
        <taxon>Glossata</taxon>
        <taxon>Ditrysia</taxon>
        <taxon>Papilionoidea</taxon>
        <taxon>Pieridae</taxon>
        <taxon>Pierinae</taxon>
        <taxon>Leptosia</taxon>
    </lineage>
</organism>
<keyword evidence="4" id="KW-0808">Transferase</keyword>
<accession>A0AAV1IWB5</accession>
<evidence type="ECO:0000259" key="12">
    <source>
        <dbReference type="SMART" id="SM00090"/>
    </source>
</evidence>
<dbReference type="InterPro" id="IPR000687">
    <property type="entry name" value="RIO_kinase"/>
</dbReference>
<keyword evidence="3" id="KW-0723">Serine/threonine-protein kinase</keyword>
<dbReference type="InterPro" id="IPR018934">
    <property type="entry name" value="RIO_dom"/>
</dbReference>
<evidence type="ECO:0000256" key="9">
    <source>
        <dbReference type="ARBA" id="ARBA00022842"/>
    </source>
</evidence>
<dbReference type="PANTHER" id="PTHR45723">
    <property type="entry name" value="SERINE/THREONINE-PROTEIN KINASE RIO1"/>
    <property type="match status" value="1"/>
</dbReference>
<dbReference type="Gene3D" id="3.30.200.20">
    <property type="entry name" value="Phosphorylase Kinase, domain 1"/>
    <property type="match status" value="1"/>
</dbReference>
<keyword evidence="14" id="KW-1185">Reference proteome</keyword>
<dbReference type="Gene3D" id="1.10.510.10">
    <property type="entry name" value="Transferase(Phosphotransferase) domain 1"/>
    <property type="match status" value="1"/>
</dbReference>
<evidence type="ECO:0000256" key="1">
    <source>
        <dbReference type="ARBA" id="ARBA00009196"/>
    </source>
</evidence>
<evidence type="ECO:0000256" key="8">
    <source>
        <dbReference type="ARBA" id="ARBA00022840"/>
    </source>
</evidence>
<evidence type="ECO:0000256" key="11">
    <source>
        <dbReference type="ARBA" id="ARBA00048679"/>
    </source>
</evidence>
<evidence type="ECO:0000256" key="3">
    <source>
        <dbReference type="ARBA" id="ARBA00022527"/>
    </source>
</evidence>
<dbReference type="GO" id="GO:0004674">
    <property type="term" value="F:protein serine/threonine kinase activity"/>
    <property type="evidence" value="ECO:0007669"/>
    <property type="project" value="UniProtKB-KW"/>
</dbReference>
<evidence type="ECO:0000256" key="2">
    <source>
        <dbReference type="ARBA" id="ARBA00012513"/>
    </source>
</evidence>
<comment type="catalytic activity">
    <reaction evidence="11">
        <text>L-seryl-[protein] + ATP = O-phospho-L-seryl-[protein] + ADP + H(+)</text>
        <dbReference type="Rhea" id="RHEA:17989"/>
        <dbReference type="Rhea" id="RHEA-COMP:9863"/>
        <dbReference type="Rhea" id="RHEA-COMP:11604"/>
        <dbReference type="ChEBI" id="CHEBI:15378"/>
        <dbReference type="ChEBI" id="CHEBI:29999"/>
        <dbReference type="ChEBI" id="CHEBI:30616"/>
        <dbReference type="ChEBI" id="CHEBI:83421"/>
        <dbReference type="ChEBI" id="CHEBI:456216"/>
        <dbReference type="EC" id="2.7.11.1"/>
    </reaction>
</comment>
<evidence type="ECO:0000256" key="7">
    <source>
        <dbReference type="ARBA" id="ARBA00022777"/>
    </source>
</evidence>
<name>A0AAV1IWB5_9NEOP</name>
<gene>
    <name evidence="13" type="ORF">LNINA_LOCUS1436</name>
</gene>
<keyword evidence="6" id="KW-0547">Nucleotide-binding</keyword>
<protein>
    <recommendedName>
        <fullName evidence="2">non-specific serine/threonine protein kinase</fullName>
        <ecNumber evidence="2">2.7.11.1</ecNumber>
    </recommendedName>
</protein>
<sequence>MILDNINVTEENYITEKYWDTLDVHLKEFACPKQVANYKRPFKNDENVVQFPRDINKHGTFYVVPNSKKLIHKPWYHPERHVAKLAIDEQYSRMILRNLVNTGILTDVDRVISVGNKSIILHANTSHPNLNSQCLIKVFKTNLIESIETERFVKPDFRFRAMFRHTRNVAKEWAKLEFDGLKEIRKLGIKCPEPFMIKSHCVIMQYIGDPDKPAPTLARLKLKEDKWEEILSIVLDYIEKLYNGGLVHGDLSEHNILWWKDECWLLDVSQALPRSHDKALEYLWKDCKAVTRFFETKLPHKVKSPVKLYNKLCMENWGMLATKISES</sequence>
<dbReference type="GO" id="GO:0046872">
    <property type="term" value="F:metal ion binding"/>
    <property type="evidence" value="ECO:0007669"/>
    <property type="project" value="UniProtKB-KW"/>
</dbReference>
<evidence type="ECO:0000313" key="14">
    <source>
        <dbReference type="Proteomes" id="UP001497472"/>
    </source>
</evidence>
<comment type="similarity">
    <text evidence="1">Belongs to the protein kinase superfamily. RIO-type Ser/Thr kinase family.</text>
</comment>
<reference evidence="13 14" key="1">
    <citation type="submission" date="2023-11" db="EMBL/GenBank/DDBJ databases">
        <authorList>
            <person name="Okamura Y."/>
        </authorList>
    </citation>
    <scope>NUCLEOTIDE SEQUENCE [LARGE SCALE GENOMIC DNA]</scope>
</reference>
<dbReference type="InterPro" id="IPR011009">
    <property type="entry name" value="Kinase-like_dom_sf"/>
</dbReference>